<dbReference type="PROSITE" id="PS50110">
    <property type="entry name" value="RESPONSE_REGULATORY"/>
    <property type="match status" value="1"/>
</dbReference>
<dbReference type="RefSeq" id="WP_207050406.1">
    <property type="nucleotide sequence ID" value="NZ_JAFIMU010000004.1"/>
</dbReference>
<sequence length="124" mass="13650">MSTILLVDDDTEILEILSEVLGLLGHRTLLAQDGEQALALALRERPDLVVTDCMMPRMTGVELCTALAQVKEFQGLPIIMHSASQNPHAPGVLTFLLKSGDLTRFVEVVTRTLEEARRRAARAE</sequence>
<feature type="domain" description="Response regulatory" evidence="3">
    <location>
        <begin position="3"/>
        <end position="113"/>
    </location>
</feature>
<comment type="caution">
    <text evidence="4">The sequence shown here is derived from an EMBL/GenBank/DDBJ whole genome shotgun (WGS) entry which is preliminary data.</text>
</comment>
<proteinExistence type="predicted"/>
<dbReference type="PANTHER" id="PTHR44591:SF3">
    <property type="entry name" value="RESPONSE REGULATORY DOMAIN-CONTAINING PROTEIN"/>
    <property type="match status" value="1"/>
</dbReference>
<dbReference type="InterPro" id="IPR011006">
    <property type="entry name" value="CheY-like_superfamily"/>
</dbReference>
<evidence type="ECO:0000256" key="1">
    <source>
        <dbReference type="ARBA" id="ARBA00022553"/>
    </source>
</evidence>
<dbReference type="PANTHER" id="PTHR44591">
    <property type="entry name" value="STRESS RESPONSE REGULATOR PROTEIN 1"/>
    <property type="match status" value="1"/>
</dbReference>
<dbReference type="InterPro" id="IPR001789">
    <property type="entry name" value="Sig_transdc_resp-reg_receiver"/>
</dbReference>
<organism evidence="4 5">
    <name type="scientific">Corallococcus macrosporus</name>
    <dbReference type="NCBI Taxonomy" id="35"/>
    <lineage>
        <taxon>Bacteria</taxon>
        <taxon>Pseudomonadati</taxon>
        <taxon>Myxococcota</taxon>
        <taxon>Myxococcia</taxon>
        <taxon>Myxococcales</taxon>
        <taxon>Cystobacterineae</taxon>
        <taxon>Myxococcaceae</taxon>
        <taxon>Corallococcus</taxon>
    </lineage>
</organism>
<feature type="modified residue" description="4-aspartylphosphate" evidence="2">
    <location>
        <position position="52"/>
    </location>
</feature>
<dbReference type="Gene3D" id="3.40.50.2300">
    <property type="match status" value="1"/>
</dbReference>
<name>A0ABS3D9D3_9BACT</name>
<protein>
    <submittedName>
        <fullName evidence="4">Response regulator</fullName>
    </submittedName>
</protein>
<evidence type="ECO:0000313" key="5">
    <source>
        <dbReference type="Proteomes" id="UP000664052"/>
    </source>
</evidence>
<reference evidence="4 5" key="1">
    <citation type="submission" date="2021-02" db="EMBL/GenBank/DDBJ databases">
        <title>De Novo genome assembly of isolated myxobacteria.</title>
        <authorList>
            <person name="Stevens D.C."/>
        </authorList>
    </citation>
    <scope>NUCLEOTIDE SEQUENCE [LARGE SCALE GENOMIC DNA]</scope>
    <source>
        <strain evidence="4 5">ATCC 29039</strain>
    </source>
</reference>
<keyword evidence="5" id="KW-1185">Reference proteome</keyword>
<gene>
    <name evidence="4" type="ORF">JYK02_08585</name>
</gene>
<evidence type="ECO:0000313" key="4">
    <source>
        <dbReference type="EMBL" id="MBN8227562.1"/>
    </source>
</evidence>
<dbReference type="EMBL" id="JAFIMU010000004">
    <property type="protein sequence ID" value="MBN8227562.1"/>
    <property type="molecule type" value="Genomic_DNA"/>
</dbReference>
<keyword evidence="1 2" id="KW-0597">Phosphoprotein</keyword>
<evidence type="ECO:0000259" key="3">
    <source>
        <dbReference type="PROSITE" id="PS50110"/>
    </source>
</evidence>
<dbReference type="InterPro" id="IPR050595">
    <property type="entry name" value="Bact_response_regulator"/>
</dbReference>
<dbReference type="SUPFAM" id="SSF52172">
    <property type="entry name" value="CheY-like"/>
    <property type="match status" value="1"/>
</dbReference>
<accession>A0ABS3D9D3</accession>
<evidence type="ECO:0000256" key="2">
    <source>
        <dbReference type="PROSITE-ProRule" id="PRU00169"/>
    </source>
</evidence>
<dbReference type="Proteomes" id="UP000664052">
    <property type="component" value="Unassembled WGS sequence"/>
</dbReference>
<dbReference type="SMART" id="SM00448">
    <property type="entry name" value="REC"/>
    <property type="match status" value="1"/>
</dbReference>
<dbReference type="Pfam" id="PF00072">
    <property type="entry name" value="Response_reg"/>
    <property type="match status" value="1"/>
</dbReference>